<reference evidence="7" key="1">
    <citation type="journal article" date="2019" name="Int. J. Syst. Evol. Microbiol.">
        <title>The Global Catalogue of Microorganisms (GCM) 10K type strain sequencing project: providing services to taxonomists for standard genome sequencing and annotation.</title>
        <authorList>
            <consortium name="The Broad Institute Genomics Platform"/>
            <consortium name="The Broad Institute Genome Sequencing Center for Infectious Disease"/>
            <person name="Wu L."/>
            <person name="Ma J."/>
        </authorList>
    </citation>
    <scope>NUCLEOTIDE SEQUENCE [LARGE SCALE GENOMIC DNA]</scope>
    <source>
        <strain evidence="7">CCUG 57401</strain>
    </source>
</reference>
<evidence type="ECO:0000256" key="5">
    <source>
        <dbReference type="HAMAP-Rule" id="MF_00189"/>
    </source>
</evidence>
<evidence type="ECO:0000256" key="3">
    <source>
        <dbReference type="ARBA" id="ARBA00022989"/>
    </source>
</evidence>
<keyword evidence="4 5" id="KW-0472">Membrane</keyword>
<dbReference type="InterPro" id="IPR006008">
    <property type="entry name" value="YciB"/>
</dbReference>
<evidence type="ECO:0000313" key="7">
    <source>
        <dbReference type="Proteomes" id="UP001596037"/>
    </source>
</evidence>
<keyword evidence="3 5" id="KW-1133">Transmembrane helix</keyword>
<dbReference type="RefSeq" id="WP_376852103.1">
    <property type="nucleotide sequence ID" value="NZ_JBHSMF010000010.1"/>
</dbReference>
<name>A0ABW0NIG8_9BURK</name>
<protein>
    <recommendedName>
        <fullName evidence="5">Inner membrane-spanning protein YciB</fullName>
    </recommendedName>
</protein>
<feature type="transmembrane region" description="Helical" evidence="5">
    <location>
        <begin position="151"/>
        <end position="170"/>
    </location>
</feature>
<keyword evidence="7" id="KW-1185">Reference proteome</keyword>
<evidence type="ECO:0000256" key="4">
    <source>
        <dbReference type="ARBA" id="ARBA00023136"/>
    </source>
</evidence>
<keyword evidence="2 5" id="KW-0812">Transmembrane</keyword>
<keyword evidence="5" id="KW-0997">Cell inner membrane</keyword>
<dbReference type="PANTHER" id="PTHR36917">
    <property type="entry name" value="INTRACELLULAR SEPTATION PROTEIN A-RELATED"/>
    <property type="match status" value="1"/>
</dbReference>
<accession>A0ABW0NIG8</accession>
<evidence type="ECO:0000256" key="2">
    <source>
        <dbReference type="ARBA" id="ARBA00022692"/>
    </source>
</evidence>
<comment type="function">
    <text evidence="5">Plays a role in cell envelope biogenesis, maintenance of cell envelope integrity and membrane homeostasis.</text>
</comment>
<proteinExistence type="inferred from homology"/>
<feature type="transmembrane region" description="Helical" evidence="5">
    <location>
        <begin position="118"/>
        <end position="139"/>
    </location>
</feature>
<comment type="subcellular location">
    <subcellularLocation>
        <location evidence="5">Cell inner membrane</location>
        <topology evidence="5">Multi-pass membrane protein</topology>
    </subcellularLocation>
</comment>
<comment type="caution">
    <text evidence="6">The sequence shown here is derived from an EMBL/GenBank/DDBJ whole genome shotgun (WGS) entry which is preliminary data.</text>
</comment>
<feature type="transmembrane region" description="Helical" evidence="5">
    <location>
        <begin position="52"/>
        <end position="68"/>
    </location>
</feature>
<dbReference type="Pfam" id="PF04279">
    <property type="entry name" value="IspA"/>
    <property type="match status" value="1"/>
</dbReference>
<evidence type="ECO:0000256" key="1">
    <source>
        <dbReference type="ARBA" id="ARBA00022475"/>
    </source>
</evidence>
<feature type="transmembrane region" description="Helical" evidence="5">
    <location>
        <begin position="80"/>
        <end position="97"/>
    </location>
</feature>
<dbReference type="EMBL" id="JBHSMF010000010">
    <property type="protein sequence ID" value="MFC5499855.1"/>
    <property type="molecule type" value="Genomic_DNA"/>
</dbReference>
<dbReference type="NCBIfam" id="NF001325">
    <property type="entry name" value="PRK00259.1-3"/>
    <property type="match status" value="1"/>
</dbReference>
<sequence length="181" mass="20419">MKLLLDFFPIILFFVAFKIWGIYAATAVAIVATVGQIGWLRYKTGKVEPMQWVSLGVIVLFGGATIVAHNDTFIKWKPTVLYWLMAGTLAAGQLFFRKNLLKSLMGSQMELPDAAWRVTNWSWIVFFTAMGVLNLWVAFNFDTDTWVNFKLFGGLGLMAVFVVVQALYLGRYMKADEAPKS</sequence>
<dbReference type="HAMAP" id="MF_00189">
    <property type="entry name" value="YciB"/>
    <property type="match status" value="1"/>
</dbReference>
<gene>
    <name evidence="5" type="primary">yciB</name>
    <name evidence="6" type="ORF">ACFPOE_20100</name>
</gene>
<evidence type="ECO:0000313" key="6">
    <source>
        <dbReference type="EMBL" id="MFC5499855.1"/>
    </source>
</evidence>
<dbReference type="Proteomes" id="UP001596037">
    <property type="component" value="Unassembled WGS sequence"/>
</dbReference>
<feature type="transmembrane region" description="Helical" evidence="5">
    <location>
        <begin position="20"/>
        <end position="40"/>
    </location>
</feature>
<keyword evidence="1 5" id="KW-1003">Cell membrane</keyword>
<organism evidence="6 7">
    <name type="scientific">Caenimonas terrae</name>
    <dbReference type="NCBI Taxonomy" id="696074"/>
    <lineage>
        <taxon>Bacteria</taxon>
        <taxon>Pseudomonadati</taxon>
        <taxon>Pseudomonadota</taxon>
        <taxon>Betaproteobacteria</taxon>
        <taxon>Burkholderiales</taxon>
        <taxon>Comamonadaceae</taxon>
        <taxon>Caenimonas</taxon>
    </lineage>
</organism>
<comment type="similarity">
    <text evidence="5">Belongs to the YciB family.</text>
</comment>
<dbReference type="PANTHER" id="PTHR36917:SF1">
    <property type="entry name" value="INNER MEMBRANE-SPANNING PROTEIN YCIB"/>
    <property type="match status" value="1"/>
</dbReference>
<dbReference type="NCBIfam" id="TIGR00997">
    <property type="entry name" value="ispZ"/>
    <property type="match status" value="1"/>
</dbReference>